<name>A0A8J2K6Z6_9HEXA</name>
<accession>A0A8J2K6Z6</accession>
<gene>
    <name evidence="2" type="ORF">AFUS01_LOCUS21282</name>
</gene>
<keyword evidence="1" id="KW-1133">Transmembrane helix</keyword>
<keyword evidence="1" id="KW-0472">Membrane</keyword>
<dbReference type="Proteomes" id="UP000708208">
    <property type="component" value="Unassembled WGS sequence"/>
</dbReference>
<evidence type="ECO:0000313" key="2">
    <source>
        <dbReference type="EMBL" id="CAG7732794.1"/>
    </source>
</evidence>
<sequence length="87" mass="10094">IHLIALCRLRSNPPSTIPLIVRVTVPAGKTFLINLIRRFFLYNNMKGLARKSTRSFIVKFTWILGISVIFYIDKCHGEEFRGKLLFL</sequence>
<comment type="caution">
    <text evidence="2">The sequence shown here is derived from an EMBL/GenBank/DDBJ whole genome shotgun (WGS) entry which is preliminary data.</text>
</comment>
<keyword evidence="1" id="KW-0812">Transmembrane</keyword>
<proteinExistence type="predicted"/>
<dbReference type="AlphaFoldDB" id="A0A8J2K6Z6"/>
<protein>
    <submittedName>
        <fullName evidence="2">Uncharacterized protein</fullName>
    </submittedName>
</protein>
<keyword evidence="3" id="KW-1185">Reference proteome</keyword>
<feature type="transmembrane region" description="Helical" evidence="1">
    <location>
        <begin position="56"/>
        <end position="72"/>
    </location>
</feature>
<reference evidence="2" key="1">
    <citation type="submission" date="2021-06" db="EMBL/GenBank/DDBJ databases">
        <authorList>
            <person name="Hodson N. C."/>
            <person name="Mongue J. A."/>
            <person name="Jaron S. K."/>
        </authorList>
    </citation>
    <scope>NUCLEOTIDE SEQUENCE</scope>
</reference>
<organism evidence="2 3">
    <name type="scientific">Allacma fusca</name>
    <dbReference type="NCBI Taxonomy" id="39272"/>
    <lineage>
        <taxon>Eukaryota</taxon>
        <taxon>Metazoa</taxon>
        <taxon>Ecdysozoa</taxon>
        <taxon>Arthropoda</taxon>
        <taxon>Hexapoda</taxon>
        <taxon>Collembola</taxon>
        <taxon>Symphypleona</taxon>
        <taxon>Sminthuridae</taxon>
        <taxon>Allacma</taxon>
    </lineage>
</organism>
<dbReference type="EMBL" id="CAJVCH010237598">
    <property type="protein sequence ID" value="CAG7732794.1"/>
    <property type="molecule type" value="Genomic_DNA"/>
</dbReference>
<evidence type="ECO:0000256" key="1">
    <source>
        <dbReference type="SAM" id="Phobius"/>
    </source>
</evidence>
<evidence type="ECO:0000313" key="3">
    <source>
        <dbReference type="Proteomes" id="UP000708208"/>
    </source>
</evidence>
<feature type="non-terminal residue" evidence="2">
    <location>
        <position position="1"/>
    </location>
</feature>